<sequence length="1002" mass="111686">MQSMPPLHGSQRTTAIVVSDDEPLTLETVDPTPAYTYTDLNTTDHFRLLELLPGSGSAALQCNIQSYRLDAFTLPPYRALSYSGIESQYENLVVAGQKILIDSPLRLSYEFRHPLICEGRKLLITTSLRDALRRIRHARLPIKLWVDAVCINKENVIERSFHARMIPRIYRRATNVIAWLGEADGDSDKAITTVQRMIEETKHGRPSSDVLSAEDIQSFVRFLERPIFRRLWCVVETAVAKDARILCGSLPSPNILTGPCVSYGRLGWACQVMRSLISEHIESLDEAKRLLLFCDLGVQVRTGLSIGKVDPYQLAYDLREYESTDPLDKVFAFYAMPRSDCPVSLGEVPVAATKDELARLSTSDPLLMRKLTINWAQTKWEQHAGLGPLCSANTRIDALVEHVNYYYRTVITLLECVLNSREACSGSSREDRPVVFSKLWEAVDLQQTAIRRFLDKNTDVIASSDELVMFRRISTDLETSLWLYEDICTSHAGGKYGPEDVPYLSNRIEALKRMQNCLSTACDSSSSIGSSNYDVDEDVDQSLHNPDPAGEVSSSSKGEATQLTENEAPAEDSISETIGVNSQGSMNPGENGEDRGRSGPRDIENDLRLQRIEGHVPAEVFLAVSIMTNGEELRHCMGLEYMALRNDGCESTCTRDGHDHTVPDSRALASPDYSLSTAEAYRAFTFQRLLQDQSLDLLSSVDAFCHGARVTDLPSWVPDYSIRLADRIVPLVSPEYHGRPVFGSKSKTNPEILWEESDPNALKLAGRLFDTISAVSMLRSEVQGFKPLHEEWMSMTGGEAGVEPAQRRQPHPTGDDKEAYDRVWKGTMAMPDSLPTPPPPARIKSWRHMIRDFMQWFHGWHARPDGLSKADWQCYFAFLALLAAQQSGATTELALQRALEKGGIAPGVTITERNEGFFEALRSVAVGRRLAVTKAGGVTWAPETTQVGDKICVMKGAKVPFIIREVGGTGSSFRFIGECFCHELARRGMGDDDTDWTTIRLI</sequence>
<dbReference type="InterPro" id="IPR010730">
    <property type="entry name" value="HET"/>
</dbReference>
<dbReference type="Proteomes" id="UP000465266">
    <property type="component" value="Unassembled WGS sequence"/>
</dbReference>
<dbReference type="InterPro" id="IPR052895">
    <property type="entry name" value="HetReg/Transcr_Mod"/>
</dbReference>
<dbReference type="Pfam" id="PF26639">
    <property type="entry name" value="Het-6_barrel"/>
    <property type="match status" value="1"/>
</dbReference>
<evidence type="ECO:0000313" key="4">
    <source>
        <dbReference type="Proteomes" id="UP000465266"/>
    </source>
</evidence>
<organism evidence="3 4">
    <name type="scientific">Aspergillus udagawae</name>
    <dbReference type="NCBI Taxonomy" id="91492"/>
    <lineage>
        <taxon>Eukaryota</taxon>
        <taxon>Fungi</taxon>
        <taxon>Dikarya</taxon>
        <taxon>Ascomycota</taxon>
        <taxon>Pezizomycotina</taxon>
        <taxon>Eurotiomycetes</taxon>
        <taxon>Eurotiomycetidae</taxon>
        <taxon>Eurotiales</taxon>
        <taxon>Aspergillaceae</taxon>
        <taxon>Aspergillus</taxon>
        <taxon>Aspergillus subgen. Fumigati</taxon>
    </lineage>
</organism>
<feature type="compositionally biased region" description="Polar residues" evidence="1">
    <location>
        <begin position="552"/>
        <end position="565"/>
    </location>
</feature>
<dbReference type="Pfam" id="PF06985">
    <property type="entry name" value="HET"/>
    <property type="match status" value="1"/>
</dbReference>
<name>A0ABQ1AAJ4_9EURO</name>
<protein>
    <submittedName>
        <fullName evidence="3">Heterokaryon incompatibility protein 6, OR allele</fullName>
    </submittedName>
</protein>
<feature type="domain" description="Heterokaryon incompatibility" evidence="2">
    <location>
        <begin position="77"/>
        <end position="236"/>
    </location>
</feature>
<dbReference type="PANTHER" id="PTHR24148:SF80">
    <property type="entry name" value="HETEROKARYON INCOMPATIBILITY DOMAIN-CONTAINING PROTEIN"/>
    <property type="match status" value="1"/>
</dbReference>
<accession>A0ABQ1AAJ4</accession>
<evidence type="ECO:0000259" key="2">
    <source>
        <dbReference type="Pfam" id="PF06985"/>
    </source>
</evidence>
<feature type="region of interest" description="Disordered" evidence="1">
    <location>
        <begin position="523"/>
        <end position="602"/>
    </location>
</feature>
<feature type="compositionally biased region" description="Polar residues" evidence="1">
    <location>
        <begin position="575"/>
        <end position="588"/>
    </location>
</feature>
<evidence type="ECO:0000256" key="1">
    <source>
        <dbReference type="SAM" id="MobiDB-lite"/>
    </source>
</evidence>
<proteinExistence type="predicted"/>
<dbReference type="PANTHER" id="PTHR24148">
    <property type="entry name" value="ANKYRIN REPEAT DOMAIN-CONTAINING PROTEIN 39 HOMOLOG-RELATED"/>
    <property type="match status" value="1"/>
</dbReference>
<gene>
    <name evidence="3" type="ORF">IFM53868_02109</name>
</gene>
<evidence type="ECO:0000313" key="3">
    <source>
        <dbReference type="EMBL" id="GFF77516.1"/>
    </source>
</evidence>
<keyword evidence="4" id="KW-1185">Reference proteome</keyword>
<comment type="caution">
    <text evidence="3">The sequence shown here is derived from an EMBL/GenBank/DDBJ whole genome shotgun (WGS) entry which is preliminary data.</text>
</comment>
<reference evidence="3 4" key="1">
    <citation type="submission" date="2020-01" db="EMBL/GenBank/DDBJ databases">
        <title>Draft genome sequence of Aspergillus udagawae IFM 53868.</title>
        <authorList>
            <person name="Takahashi H."/>
            <person name="Yaguchi T."/>
        </authorList>
    </citation>
    <scope>NUCLEOTIDE SEQUENCE [LARGE SCALE GENOMIC DNA]</scope>
    <source>
        <strain evidence="3 4">IFM 53868</strain>
    </source>
</reference>
<feature type="compositionally biased region" description="Basic and acidic residues" evidence="1">
    <location>
        <begin position="592"/>
        <end position="602"/>
    </location>
</feature>
<dbReference type="EMBL" id="BLKG01000014">
    <property type="protein sequence ID" value="GFF77516.1"/>
    <property type="molecule type" value="Genomic_DNA"/>
</dbReference>